<keyword evidence="2" id="KW-0472">Membrane</keyword>
<dbReference type="EC" id="2.7.8.-" evidence="4"/>
<feature type="transmembrane region" description="Helical" evidence="2">
    <location>
        <begin position="12"/>
        <end position="32"/>
    </location>
</feature>
<dbReference type="GO" id="GO:0016740">
    <property type="term" value="F:transferase activity"/>
    <property type="evidence" value="ECO:0007669"/>
    <property type="project" value="UniProtKB-KW"/>
</dbReference>
<keyword evidence="5" id="KW-1185">Reference proteome</keyword>
<dbReference type="InterPro" id="IPR003362">
    <property type="entry name" value="Bact_transf"/>
</dbReference>
<name>A0ABZ2N6G6_9BACI</name>
<gene>
    <name evidence="4" type="ORF">WDJ61_16920</name>
</gene>
<accession>A0ABZ2N6G6</accession>
<dbReference type="EMBL" id="CP147404">
    <property type="protein sequence ID" value="WXB92887.1"/>
    <property type="molecule type" value="Genomic_DNA"/>
</dbReference>
<sequence length="205" mass="23702">MTRQLLVKRMLDIIFAFVGMIALLIVFLVIGICIKFTSKGPVLFKQARLGKSGKVFNIYKFRTMVVGAEQLGNGLFQDKDDDRITKVGHFLRITSLDELPQLFNILKGDMSFVGPRPPVTYYPCQFEEYSPDKKIRFQMPPGITGYAQVMGRNALSWDERIKYDVQYIEHFSLWLDMKIIFLTIDKIIRQENVYGDDQKRSGKIS</sequence>
<dbReference type="RefSeq" id="WP_338751859.1">
    <property type="nucleotide sequence ID" value="NZ_CP147404.1"/>
</dbReference>
<keyword evidence="2" id="KW-1133">Transmembrane helix</keyword>
<dbReference type="PANTHER" id="PTHR30576:SF0">
    <property type="entry name" value="UNDECAPRENYL-PHOSPHATE N-ACETYLGALACTOSAMINYL 1-PHOSPHATE TRANSFERASE-RELATED"/>
    <property type="match status" value="1"/>
</dbReference>
<evidence type="ECO:0000313" key="4">
    <source>
        <dbReference type="EMBL" id="WXB92887.1"/>
    </source>
</evidence>
<keyword evidence="2" id="KW-0812">Transmembrane</keyword>
<comment type="similarity">
    <text evidence="1">Belongs to the bacterial sugar transferase family.</text>
</comment>
<dbReference type="Pfam" id="PF02397">
    <property type="entry name" value="Bac_transf"/>
    <property type="match status" value="1"/>
</dbReference>
<keyword evidence="4" id="KW-0808">Transferase</keyword>
<evidence type="ECO:0000259" key="3">
    <source>
        <dbReference type="Pfam" id="PF02397"/>
    </source>
</evidence>
<dbReference type="PANTHER" id="PTHR30576">
    <property type="entry name" value="COLANIC BIOSYNTHESIS UDP-GLUCOSE LIPID CARRIER TRANSFERASE"/>
    <property type="match status" value="1"/>
</dbReference>
<evidence type="ECO:0000256" key="2">
    <source>
        <dbReference type="SAM" id="Phobius"/>
    </source>
</evidence>
<evidence type="ECO:0000313" key="5">
    <source>
        <dbReference type="Proteomes" id="UP001387364"/>
    </source>
</evidence>
<reference evidence="4 5" key="1">
    <citation type="submission" date="2024-02" db="EMBL/GenBank/DDBJ databases">
        <title>Seven novel Bacillus-like species.</title>
        <authorList>
            <person name="Liu G."/>
        </authorList>
    </citation>
    <scope>NUCLEOTIDE SEQUENCE [LARGE SCALE GENOMIC DNA]</scope>
    <source>
        <strain evidence="4 5">FJAT-52991</strain>
    </source>
</reference>
<evidence type="ECO:0000256" key="1">
    <source>
        <dbReference type="ARBA" id="ARBA00006464"/>
    </source>
</evidence>
<protein>
    <submittedName>
        <fullName evidence="4">Sugar transferase</fullName>
        <ecNumber evidence="4">2.7.8.-</ecNumber>
    </submittedName>
</protein>
<feature type="domain" description="Bacterial sugar transferase" evidence="3">
    <location>
        <begin position="8"/>
        <end position="188"/>
    </location>
</feature>
<organism evidence="4 5">
    <name type="scientific">Bacillus kandeliae</name>
    <dbReference type="NCBI Taxonomy" id="3129297"/>
    <lineage>
        <taxon>Bacteria</taxon>
        <taxon>Bacillati</taxon>
        <taxon>Bacillota</taxon>
        <taxon>Bacilli</taxon>
        <taxon>Bacillales</taxon>
        <taxon>Bacillaceae</taxon>
        <taxon>Bacillus</taxon>
    </lineage>
</organism>
<dbReference type="Proteomes" id="UP001387364">
    <property type="component" value="Chromosome"/>
</dbReference>
<proteinExistence type="inferred from homology"/>